<dbReference type="InterPro" id="IPR007581">
    <property type="entry name" value="Endonuclease-V"/>
</dbReference>
<name>A0ABT7E4M6_9NEIS</name>
<keyword evidence="1" id="KW-0255">Endonuclease</keyword>
<dbReference type="Proteomes" id="UP001172778">
    <property type="component" value="Unassembled WGS sequence"/>
</dbReference>
<reference evidence="1" key="1">
    <citation type="submission" date="2023-03" db="EMBL/GenBank/DDBJ databases">
        <title>Chitinimonas shenzhenensis gen. nov., sp. nov., a novel member of family Burkholderiaceae isolated from activated sludge collected in Shen Zhen, China.</title>
        <authorList>
            <person name="Wang X."/>
        </authorList>
    </citation>
    <scope>NUCLEOTIDE SEQUENCE</scope>
    <source>
        <strain evidence="1">DQS-5</strain>
    </source>
</reference>
<accession>A0ABT7E4M6</accession>
<dbReference type="GO" id="GO:0004519">
    <property type="term" value="F:endonuclease activity"/>
    <property type="evidence" value="ECO:0007669"/>
    <property type="project" value="UniProtKB-KW"/>
</dbReference>
<keyword evidence="1" id="KW-0378">Hydrolase</keyword>
<dbReference type="EMBL" id="JARRAF010000037">
    <property type="protein sequence ID" value="MDK2126385.1"/>
    <property type="molecule type" value="Genomic_DNA"/>
</dbReference>
<gene>
    <name evidence="1" type="ORF">PZA18_20305</name>
</gene>
<sequence>MILATDVHYLADHAIAAAVLFARWDEAVPAACWTVRIDTVADYIPGQFYQRELPCLMQLISQAPQPISCVVVDGYVDLGGEQLPGLGRHLWHALQGQTPVLGVAKTRFADTPDNAALYRGKSEKPLFISAAGIELEQAKAAVARMHGRHRLPSLLKRVDQLCRGIDAAGAL</sequence>
<dbReference type="Gene3D" id="3.30.2170.10">
    <property type="entry name" value="archaeoglobus fulgidus dsm 4304 superfamily"/>
    <property type="match status" value="1"/>
</dbReference>
<protein>
    <submittedName>
        <fullName evidence="1">Endonuclease V</fullName>
    </submittedName>
</protein>
<proteinExistence type="predicted"/>
<evidence type="ECO:0000313" key="1">
    <source>
        <dbReference type="EMBL" id="MDK2126385.1"/>
    </source>
</evidence>
<dbReference type="RefSeq" id="WP_284102704.1">
    <property type="nucleotide sequence ID" value="NZ_JARRAF010000037.1"/>
</dbReference>
<comment type="caution">
    <text evidence="1">The sequence shown here is derived from an EMBL/GenBank/DDBJ whole genome shotgun (WGS) entry which is preliminary data.</text>
</comment>
<keyword evidence="1" id="KW-0540">Nuclease</keyword>
<evidence type="ECO:0000313" key="2">
    <source>
        <dbReference type="Proteomes" id="UP001172778"/>
    </source>
</evidence>
<organism evidence="1 2">
    <name type="scientific">Parachitinimonas caeni</name>
    <dbReference type="NCBI Taxonomy" id="3031301"/>
    <lineage>
        <taxon>Bacteria</taxon>
        <taxon>Pseudomonadati</taxon>
        <taxon>Pseudomonadota</taxon>
        <taxon>Betaproteobacteria</taxon>
        <taxon>Neisseriales</taxon>
        <taxon>Chitinibacteraceae</taxon>
        <taxon>Parachitinimonas</taxon>
    </lineage>
</organism>
<keyword evidence="2" id="KW-1185">Reference proteome</keyword>
<dbReference type="Pfam" id="PF04493">
    <property type="entry name" value="Endonuclease_5"/>
    <property type="match status" value="1"/>
</dbReference>